<evidence type="ECO:0000313" key="2">
    <source>
        <dbReference type="WBParaSite" id="PSAMB.scaffold2623size43339.g18595.t1"/>
    </source>
</evidence>
<proteinExistence type="predicted"/>
<organism evidence="1 2">
    <name type="scientific">Plectus sambesii</name>
    <dbReference type="NCBI Taxonomy" id="2011161"/>
    <lineage>
        <taxon>Eukaryota</taxon>
        <taxon>Metazoa</taxon>
        <taxon>Ecdysozoa</taxon>
        <taxon>Nematoda</taxon>
        <taxon>Chromadorea</taxon>
        <taxon>Plectida</taxon>
        <taxon>Plectina</taxon>
        <taxon>Plectoidea</taxon>
        <taxon>Plectidae</taxon>
        <taxon>Plectus</taxon>
    </lineage>
</organism>
<evidence type="ECO:0000313" key="1">
    <source>
        <dbReference type="Proteomes" id="UP000887566"/>
    </source>
</evidence>
<dbReference type="WBParaSite" id="PSAMB.scaffold2623size43339.g18595.t1">
    <property type="protein sequence ID" value="PSAMB.scaffold2623size43339.g18595.t1"/>
    <property type="gene ID" value="PSAMB.scaffold2623size43339.g18595"/>
</dbReference>
<name>A0A914VW29_9BILA</name>
<accession>A0A914VW29</accession>
<protein>
    <submittedName>
        <fullName evidence="2">Uncharacterized protein</fullName>
    </submittedName>
</protein>
<keyword evidence="1" id="KW-1185">Reference proteome</keyword>
<sequence length="92" mass="9652">MAAFCGQDAAGELVHTPGTARSVCCPNTVTDGPLSETQRVKWWQEAVGPLLAARECANRALRSKAQIAVLFVESGRDDDDVGGETVGQCASC</sequence>
<dbReference type="AlphaFoldDB" id="A0A914VW29"/>
<dbReference type="Proteomes" id="UP000887566">
    <property type="component" value="Unplaced"/>
</dbReference>
<reference evidence="2" key="1">
    <citation type="submission" date="2022-11" db="UniProtKB">
        <authorList>
            <consortium name="WormBaseParasite"/>
        </authorList>
    </citation>
    <scope>IDENTIFICATION</scope>
</reference>